<accession>A0A220W0D3</accession>
<reference evidence="2" key="1">
    <citation type="journal article" date="2017" name="J. ISSAAS">
        <title>Ophiuroid Phylotranscriptomics Enables Discovery Of Novel Echinoderm Representatives Of Bilaterian Neuropeptide Families And Reconstruction Of Neuropeptide Precursor Evolution Over ~270 Million Years.</title>
        <authorList>
            <person name="Zandawala M."/>
            <person name="Yanez L.A."/>
            <person name="Moghul I."/>
            <person name="Delroisse J."/>
            <person name="Abylkassimova N."/>
            <person name="Hugall A."/>
            <person name="O'Hara T."/>
            <person name="Elphick M.R."/>
        </authorList>
    </citation>
    <scope>NUCLEOTIDE SEQUENCE</scope>
</reference>
<organism evidence="2">
    <name type="scientific">Ophionotus victoriae</name>
    <dbReference type="NCBI Taxonomy" id="667017"/>
    <lineage>
        <taxon>Eukaryota</taxon>
        <taxon>Metazoa</taxon>
        <taxon>Echinodermata</taxon>
        <taxon>Eleutherozoa</taxon>
        <taxon>Asterozoa</taxon>
        <taxon>Ophiuroidea</taxon>
        <taxon>Myophiuroidea</taxon>
        <taxon>Metophiurida</taxon>
        <taxon>Ophintegrida</taxon>
        <taxon>Amphilepidida</taxon>
        <taxon>Ophiurina</taxon>
        <taxon>Chilophiurina</taxon>
        <taxon>Ophiuridae</taxon>
        <taxon>Ophiurinae</taxon>
        <taxon>Ophionotus</taxon>
    </lineage>
</organism>
<evidence type="ECO:0000256" key="1">
    <source>
        <dbReference type="SAM" id="SignalP"/>
    </source>
</evidence>
<dbReference type="EMBL" id="MF155229">
    <property type="protein sequence ID" value="ASK86239.1"/>
    <property type="molecule type" value="mRNA"/>
</dbReference>
<sequence>MFSIYSFSGLARLLLLICLLIALTHPVYSTNHCKGRLPKFCFLHPGKRNSQQTTAVTDDREGQIQLDNMQLSNSDSSVRTMKAILALLLGPVNQEERYPEVEDDDSLSRSQKVTILTRLLESRSNSY</sequence>
<proteinExistence type="evidence at transcript level"/>
<feature type="signal peptide" evidence="1">
    <location>
        <begin position="1"/>
        <end position="29"/>
    </location>
</feature>
<name>A0A220W0D3_9ECHI</name>
<feature type="chain" id="PRO_5012126356" evidence="1">
    <location>
        <begin position="30"/>
        <end position="127"/>
    </location>
</feature>
<evidence type="ECO:0000313" key="2">
    <source>
        <dbReference type="EMBL" id="ASK86239.1"/>
    </source>
</evidence>
<dbReference type="AlphaFoldDB" id="A0A220W0D3"/>
<keyword evidence="1" id="KW-0732">Signal</keyword>
<protein>
    <submittedName>
        <fullName evidence="2">CChamide-like 1</fullName>
    </submittedName>
</protein>